<comment type="subcellular location">
    <subcellularLocation>
        <location evidence="2">Membrane</location>
    </subcellularLocation>
</comment>
<evidence type="ECO:0000256" key="9">
    <source>
        <dbReference type="ARBA" id="ARBA00023012"/>
    </source>
</evidence>
<dbReference type="CDD" id="cd00075">
    <property type="entry name" value="HATPase"/>
    <property type="match status" value="1"/>
</dbReference>
<evidence type="ECO:0000256" key="11">
    <source>
        <dbReference type="SAM" id="Phobius"/>
    </source>
</evidence>
<feature type="domain" description="Histidine kinase" evidence="12">
    <location>
        <begin position="235"/>
        <end position="452"/>
    </location>
</feature>
<dbReference type="PROSITE" id="PS50109">
    <property type="entry name" value="HIS_KIN"/>
    <property type="match status" value="1"/>
</dbReference>
<dbReference type="Gene3D" id="1.10.287.130">
    <property type="match status" value="1"/>
</dbReference>
<dbReference type="Pfam" id="PF02518">
    <property type="entry name" value="HATPase_c"/>
    <property type="match status" value="1"/>
</dbReference>
<evidence type="ECO:0000259" key="13">
    <source>
        <dbReference type="PROSITE" id="PS50885"/>
    </source>
</evidence>
<dbReference type="SUPFAM" id="SSF47384">
    <property type="entry name" value="Homodimeric domain of signal transducing histidine kinase"/>
    <property type="match status" value="1"/>
</dbReference>
<feature type="domain" description="HAMP" evidence="13">
    <location>
        <begin position="177"/>
        <end position="227"/>
    </location>
</feature>
<dbReference type="PANTHER" id="PTHR45436">
    <property type="entry name" value="SENSOR HISTIDINE KINASE YKOH"/>
    <property type="match status" value="1"/>
</dbReference>
<evidence type="ECO:0000256" key="4">
    <source>
        <dbReference type="ARBA" id="ARBA00022553"/>
    </source>
</evidence>
<dbReference type="STRING" id="1586267.GCA_001418685_00396"/>
<dbReference type="EC" id="2.7.13.3" evidence="3"/>
<evidence type="ECO:0000256" key="10">
    <source>
        <dbReference type="ARBA" id="ARBA00023136"/>
    </source>
</evidence>
<evidence type="ECO:0000313" key="14">
    <source>
        <dbReference type="EMBL" id="CVK15571.1"/>
    </source>
</evidence>
<evidence type="ECO:0000256" key="5">
    <source>
        <dbReference type="ARBA" id="ARBA00022679"/>
    </source>
</evidence>
<evidence type="ECO:0000259" key="12">
    <source>
        <dbReference type="PROSITE" id="PS50109"/>
    </source>
</evidence>
<feature type="transmembrane region" description="Helical" evidence="11">
    <location>
        <begin position="145"/>
        <end position="167"/>
    </location>
</feature>
<comment type="catalytic activity">
    <reaction evidence="1">
        <text>ATP + protein L-histidine = ADP + protein N-phospho-L-histidine.</text>
        <dbReference type="EC" id="2.7.13.3"/>
    </reaction>
</comment>
<dbReference type="CDD" id="cd00082">
    <property type="entry name" value="HisKA"/>
    <property type="match status" value="1"/>
</dbReference>
<dbReference type="GO" id="GO:0000155">
    <property type="term" value="F:phosphorelay sensor kinase activity"/>
    <property type="evidence" value="ECO:0007669"/>
    <property type="project" value="InterPro"/>
</dbReference>
<keyword evidence="7 14" id="KW-0418">Kinase</keyword>
<keyword evidence="4" id="KW-0597">Phosphoprotein</keyword>
<dbReference type="GO" id="GO:0005886">
    <property type="term" value="C:plasma membrane"/>
    <property type="evidence" value="ECO:0007669"/>
    <property type="project" value="TreeGrafter"/>
</dbReference>
<dbReference type="InterPro" id="IPR050428">
    <property type="entry name" value="TCS_sensor_his_kinase"/>
</dbReference>
<evidence type="ECO:0000256" key="1">
    <source>
        <dbReference type="ARBA" id="ARBA00000085"/>
    </source>
</evidence>
<evidence type="ECO:0000256" key="7">
    <source>
        <dbReference type="ARBA" id="ARBA00022777"/>
    </source>
</evidence>
<dbReference type="InterPro" id="IPR003594">
    <property type="entry name" value="HATPase_dom"/>
</dbReference>
<keyword evidence="6 11" id="KW-0812">Transmembrane</keyword>
<evidence type="ECO:0000256" key="2">
    <source>
        <dbReference type="ARBA" id="ARBA00004370"/>
    </source>
</evidence>
<feature type="transmembrane region" description="Helical" evidence="11">
    <location>
        <begin position="7"/>
        <end position="30"/>
    </location>
</feature>
<accession>A0A0X3AMF3</accession>
<sequence length="454" mass="53038">MKIQTRLSLLSSGFWGIVFIIVAFLIFSFYKRSIENSVYRNLQKTAQIIGYYFFEEDEISAKEFQKIKKQYEKINNPYFEIYDDQNHLKYGNIHDVPISVINKIRYQEKLTFTTENFLCYGMYYSDNEGNFVIIAKENKQDVYQYIHPLIGILVSAFIFGLLATILLNRYIANIAYRPIREAISQVKNMTPGNPMELKTSRNTVKDELYDLTETFNELLRKISDSIKIQQNFVNYVSHEFKTPLAAIQGNLEVFSMKNRSPKEYHTLAETLMEEIHQLQEILDILLIVSDLRKNTDISEQIRIDELIFEIIKRISDKYSDCSEFIDYTLEITSENIDLLYINVNKTQLFMALFNLIGNAVKFSQRKLVRILLYAKEGKLHMLIQDHGIGIPHKQLNEISRPFYRADNAEKFSGTGIGLSIALRILEKNHIKYTIESEENKGTKITLSFTEVSRK</sequence>
<dbReference type="Gene3D" id="3.30.565.10">
    <property type="entry name" value="Histidine kinase-like ATPase, C-terminal domain"/>
    <property type="match status" value="1"/>
</dbReference>
<dbReference type="SUPFAM" id="SSF55874">
    <property type="entry name" value="ATPase domain of HSP90 chaperone/DNA topoisomerase II/histidine kinase"/>
    <property type="match status" value="1"/>
</dbReference>
<dbReference type="Pfam" id="PF00512">
    <property type="entry name" value="HisKA"/>
    <property type="match status" value="1"/>
</dbReference>
<proteinExistence type="predicted"/>
<dbReference type="RefSeq" id="WP_055424801.1">
    <property type="nucleotide sequence ID" value="NZ_FCOR01000002.1"/>
</dbReference>
<dbReference type="SMART" id="SM00388">
    <property type="entry name" value="HisKA"/>
    <property type="match status" value="1"/>
</dbReference>
<dbReference type="OrthoDB" id="594725at2"/>
<keyword evidence="9" id="KW-0902">Two-component regulatory system</keyword>
<evidence type="ECO:0000256" key="3">
    <source>
        <dbReference type="ARBA" id="ARBA00012438"/>
    </source>
</evidence>
<keyword evidence="15" id="KW-1185">Reference proteome</keyword>
<dbReference type="InterPro" id="IPR004358">
    <property type="entry name" value="Sig_transdc_His_kin-like_C"/>
</dbReference>
<reference evidence="14 15" key="1">
    <citation type="submission" date="2016-01" db="EMBL/GenBank/DDBJ databases">
        <authorList>
            <person name="McClelland M."/>
            <person name="Jain A."/>
            <person name="Saraogi P."/>
            <person name="Mendelson R."/>
            <person name="Westerman R."/>
            <person name="SanMiguel P."/>
            <person name="Csonka L."/>
        </authorList>
    </citation>
    <scope>NUCLEOTIDE SEQUENCE [LARGE SCALE GENOMIC DNA]</scope>
    <source>
        <strain evidence="14 15">R-53146</strain>
    </source>
</reference>
<evidence type="ECO:0000256" key="6">
    <source>
        <dbReference type="ARBA" id="ARBA00022692"/>
    </source>
</evidence>
<dbReference type="InterPro" id="IPR036890">
    <property type="entry name" value="HATPase_C_sf"/>
</dbReference>
<name>A0A0X3AMF3_9FLAO</name>
<dbReference type="Gene3D" id="6.10.340.10">
    <property type="match status" value="1"/>
</dbReference>
<dbReference type="InterPro" id="IPR003660">
    <property type="entry name" value="HAMP_dom"/>
</dbReference>
<dbReference type="InterPro" id="IPR003661">
    <property type="entry name" value="HisK_dim/P_dom"/>
</dbReference>
<dbReference type="Proteomes" id="UP000182761">
    <property type="component" value="Unassembled WGS sequence"/>
</dbReference>
<evidence type="ECO:0000256" key="8">
    <source>
        <dbReference type="ARBA" id="ARBA00022989"/>
    </source>
</evidence>
<dbReference type="PROSITE" id="PS50885">
    <property type="entry name" value="HAMP"/>
    <property type="match status" value="1"/>
</dbReference>
<keyword evidence="5" id="KW-0808">Transferase</keyword>
<dbReference type="PRINTS" id="PR00344">
    <property type="entry name" value="BCTRLSENSOR"/>
</dbReference>
<dbReference type="EMBL" id="FCOR01000002">
    <property type="protein sequence ID" value="CVK15571.1"/>
    <property type="molecule type" value="Genomic_DNA"/>
</dbReference>
<dbReference type="InterPro" id="IPR036097">
    <property type="entry name" value="HisK_dim/P_sf"/>
</dbReference>
<dbReference type="SMART" id="SM00387">
    <property type="entry name" value="HATPase_c"/>
    <property type="match status" value="1"/>
</dbReference>
<organism evidence="14 15">
    <name type="scientific">Apibacter mensalis</name>
    <dbReference type="NCBI Taxonomy" id="1586267"/>
    <lineage>
        <taxon>Bacteria</taxon>
        <taxon>Pseudomonadati</taxon>
        <taxon>Bacteroidota</taxon>
        <taxon>Flavobacteriia</taxon>
        <taxon>Flavobacteriales</taxon>
        <taxon>Weeksellaceae</taxon>
        <taxon>Apibacter</taxon>
    </lineage>
</organism>
<keyword evidence="8 11" id="KW-1133">Transmembrane helix</keyword>
<dbReference type="AlphaFoldDB" id="A0A0X3AMF3"/>
<dbReference type="PANTHER" id="PTHR45436:SF5">
    <property type="entry name" value="SENSOR HISTIDINE KINASE TRCS"/>
    <property type="match status" value="1"/>
</dbReference>
<dbReference type="InterPro" id="IPR005467">
    <property type="entry name" value="His_kinase_dom"/>
</dbReference>
<keyword evidence="10 11" id="KW-0472">Membrane</keyword>
<evidence type="ECO:0000313" key="15">
    <source>
        <dbReference type="Proteomes" id="UP000182761"/>
    </source>
</evidence>
<gene>
    <name evidence="14" type="ORF">Ga0061079_102117</name>
</gene>
<protein>
    <recommendedName>
        <fullName evidence="3">histidine kinase</fullName>
        <ecNumber evidence="3">2.7.13.3</ecNumber>
    </recommendedName>
</protein>